<dbReference type="KEGG" id="aab:A4R43_33445"/>
<feature type="DNA-binding region" description="H-T-H motif" evidence="4">
    <location>
        <begin position="49"/>
        <end position="68"/>
    </location>
</feature>
<feature type="domain" description="HTH tetR-type" evidence="6">
    <location>
        <begin position="26"/>
        <end position="86"/>
    </location>
</feature>
<evidence type="ECO:0000256" key="5">
    <source>
        <dbReference type="SAM" id="MobiDB-lite"/>
    </source>
</evidence>
<dbReference type="OrthoDB" id="5112469at2"/>
<sequence>MESASTSPPATPRARRGRPPEKGLAERRRRQIVDAACVIFTERGYEAANISDVAKHAKVGQGTVYRYFDSKRELLDHVLDHCVERLITTVRAAATREKPRDAEEFATQLRAIARRLFTLIDEEPDLLKLVLVEAAAIDAELKARLLGLEATLSALMASYLEHGVRSGWLRPNLDTAAVAHGLNALVVPGFLLAMRGEATEEKRVRYIDTLVGFAVHGVGK</sequence>
<feature type="region of interest" description="Disordered" evidence="5">
    <location>
        <begin position="1"/>
        <end position="26"/>
    </location>
</feature>
<dbReference type="RefSeq" id="WP_113695813.1">
    <property type="nucleotide sequence ID" value="NZ_CP015163.1"/>
</dbReference>
<keyword evidence="8" id="KW-1185">Reference proteome</keyword>
<dbReference type="Proteomes" id="UP000250434">
    <property type="component" value="Chromosome"/>
</dbReference>
<dbReference type="InterPro" id="IPR009057">
    <property type="entry name" value="Homeodomain-like_sf"/>
</dbReference>
<evidence type="ECO:0000259" key="6">
    <source>
        <dbReference type="PROSITE" id="PS50977"/>
    </source>
</evidence>
<dbReference type="FunFam" id="1.10.10.60:FF:000141">
    <property type="entry name" value="TetR family transcriptional regulator"/>
    <property type="match status" value="1"/>
</dbReference>
<dbReference type="InterPro" id="IPR036271">
    <property type="entry name" value="Tet_transcr_reg_TetR-rel_C_sf"/>
</dbReference>
<dbReference type="PRINTS" id="PR00455">
    <property type="entry name" value="HTHTETR"/>
</dbReference>
<protein>
    <recommendedName>
        <fullName evidence="6">HTH tetR-type domain-containing protein</fullName>
    </recommendedName>
</protein>
<dbReference type="GO" id="GO:0003700">
    <property type="term" value="F:DNA-binding transcription factor activity"/>
    <property type="evidence" value="ECO:0007669"/>
    <property type="project" value="TreeGrafter"/>
</dbReference>
<reference evidence="7 8" key="1">
    <citation type="submission" date="2016-04" db="EMBL/GenBank/DDBJ databases">
        <title>Complete genome sequence and analysis of deep-sea sediment isolate, Amycolatopsis sp. WP1.</title>
        <authorList>
            <person name="Wang H."/>
            <person name="Chen S."/>
            <person name="Wu Q."/>
        </authorList>
    </citation>
    <scope>NUCLEOTIDE SEQUENCE [LARGE SCALE GENOMIC DNA]</scope>
    <source>
        <strain evidence="7 8">WP1</strain>
    </source>
</reference>
<keyword evidence="2 4" id="KW-0238">DNA-binding</keyword>
<dbReference type="Gene3D" id="1.10.10.60">
    <property type="entry name" value="Homeodomain-like"/>
    <property type="match status" value="1"/>
</dbReference>
<evidence type="ECO:0000256" key="2">
    <source>
        <dbReference type="ARBA" id="ARBA00023125"/>
    </source>
</evidence>
<gene>
    <name evidence="7" type="ORF">A4R43_33445</name>
</gene>
<evidence type="ECO:0000313" key="8">
    <source>
        <dbReference type="Proteomes" id="UP000250434"/>
    </source>
</evidence>
<dbReference type="SUPFAM" id="SSF46689">
    <property type="entry name" value="Homeodomain-like"/>
    <property type="match status" value="1"/>
</dbReference>
<organism evidence="7 8">
    <name type="scientific">Amycolatopsis albispora</name>
    <dbReference type="NCBI Taxonomy" id="1804986"/>
    <lineage>
        <taxon>Bacteria</taxon>
        <taxon>Bacillati</taxon>
        <taxon>Actinomycetota</taxon>
        <taxon>Actinomycetes</taxon>
        <taxon>Pseudonocardiales</taxon>
        <taxon>Pseudonocardiaceae</taxon>
        <taxon>Amycolatopsis</taxon>
    </lineage>
</organism>
<dbReference type="EMBL" id="CP015163">
    <property type="protein sequence ID" value="AXB46743.1"/>
    <property type="molecule type" value="Genomic_DNA"/>
</dbReference>
<evidence type="ECO:0000256" key="3">
    <source>
        <dbReference type="ARBA" id="ARBA00023163"/>
    </source>
</evidence>
<dbReference type="AlphaFoldDB" id="A0A344LFB9"/>
<dbReference type="PANTHER" id="PTHR30055:SF226">
    <property type="entry name" value="HTH-TYPE TRANSCRIPTIONAL REGULATOR PKSA"/>
    <property type="match status" value="1"/>
</dbReference>
<proteinExistence type="predicted"/>
<dbReference type="PANTHER" id="PTHR30055">
    <property type="entry name" value="HTH-TYPE TRANSCRIPTIONAL REGULATOR RUTR"/>
    <property type="match status" value="1"/>
</dbReference>
<accession>A0A344LFB9</accession>
<keyword evidence="3" id="KW-0804">Transcription</keyword>
<dbReference type="Gene3D" id="1.10.357.10">
    <property type="entry name" value="Tetracycline Repressor, domain 2"/>
    <property type="match status" value="1"/>
</dbReference>
<dbReference type="Pfam" id="PF00440">
    <property type="entry name" value="TetR_N"/>
    <property type="match status" value="1"/>
</dbReference>
<dbReference type="GO" id="GO:0045892">
    <property type="term" value="P:negative regulation of DNA-templated transcription"/>
    <property type="evidence" value="ECO:0007669"/>
    <property type="project" value="UniProtKB-ARBA"/>
</dbReference>
<dbReference type="InterPro" id="IPR001647">
    <property type="entry name" value="HTH_TetR"/>
</dbReference>
<dbReference type="GO" id="GO:0000976">
    <property type="term" value="F:transcription cis-regulatory region binding"/>
    <property type="evidence" value="ECO:0007669"/>
    <property type="project" value="TreeGrafter"/>
</dbReference>
<dbReference type="SUPFAM" id="SSF48498">
    <property type="entry name" value="Tetracyclin repressor-like, C-terminal domain"/>
    <property type="match status" value="1"/>
</dbReference>
<dbReference type="PROSITE" id="PS50977">
    <property type="entry name" value="HTH_TETR_2"/>
    <property type="match status" value="1"/>
</dbReference>
<evidence type="ECO:0000256" key="1">
    <source>
        <dbReference type="ARBA" id="ARBA00023015"/>
    </source>
</evidence>
<evidence type="ECO:0000256" key="4">
    <source>
        <dbReference type="PROSITE-ProRule" id="PRU00335"/>
    </source>
</evidence>
<dbReference type="InterPro" id="IPR050109">
    <property type="entry name" value="HTH-type_TetR-like_transc_reg"/>
</dbReference>
<keyword evidence="1" id="KW-0805">Transcription regulation</keyword>
<evidence type="ECO:0000313" key="7">
    <source>
        <dbReference type="EMBL" id="AXB46743.1"/>
    </source>
</evidence>
<name>A0A344LFB9_9PSEU</name>